<gene>
    <name evidence="12" type="primary">rpoN</name>
    <name evidence="12" type="ORF">ENT66_07390</name>
</gene>
<keyword evidence="8" id="KW-0804">Transcription</keyword>
<accession>A0A7C4JRL6</accession>
<dbReference type="AlphaFoldDB" id="A0A7C4JRL6"/>
<dbReference type="Pfam" id="PF00309">
    <property type="entry name" value="Sigma54_AID"/>
    <property type="match status" value="1"/>
</dbReference>
<keyword evidence="7" id="KW-0238">DNA-binding</keyword>
<reference evidence="12" key="1">
    <citation type="journal article" date="2020" name="mSystems">
        <title>Genome- and Community-Level Interaction Insights into Carbon Utilization and Element Cycling Functions of Hydrothermarchaeota in Hydrothermal Sediment.</title>
        <authorList>
            <person name="Zhou Z."/>
            <person name="Liu Y."/>
            <person name="Xu W."/>
            <person name="Pan J."/>
            <person name="Luo Z.H."/>
            <person name="Li M."/>
        </authorList>
    </citation>
    <scope>NUCLEOTIDE SEQUENCE [LARGE SCALE GENOMIC DNA]</scope>
    <source>
        <strain evidence="12">SpSt-6</strain>
    </source>
</reference>
<comment type="similarity">
    <text evidence="1">Belongs to the sigma-54 factor family.</text>
</comment>
<evidence type="ECO:0000256" key="2">
    <source>
        <dbReference type="ARBA" id="ARBA00022478"/>
    </source>
</evidence>
<feature type="domain" description="RNA polymerase sigma factor 54 DNA-binding" evidence="10">
    <location>
        <begin position="304"/>
        <end position="422"/>
    </location>
</feature>
<evidence type="ECO:0000256" key="7">
    <source>
        <dbReference type="ARBA" id="ARBA00023125"/>
    </source>
</evidence>
<dbReference type="InterPro" id="IPR000394">
    <property type="entry name" value="RNA_pol_sigma_54"/>
</dbReference>
<keyword evidence="4" id="KW-0548">Nucleotidyltransferase</keyword>
<evidence type="ECO:0000259" key="10">
    <source>
        <dbReference type="Pfam" id="PF04552"/>
    </source>
</evidence>
<dbReference type="InterPro" id="IPR038709">
    <property type="entry name" value="RpoN_core-bd_sf"/>
</dbReference>
<keyword evidence="9" id="KW-0175">Coiled coil</keyword>
<keyword evidence="2" id="KW-0240">DNA-directed RNA polymerase</keyword>
<comment type="caution">
    <text evidence="12">The sequence shown here is derived from an EMBL/GenBank/DDBJ whole genome shotgun (WGS) entry which is preliminary data.</text>
</comment>
<dbReference type="GO" id="GO:0001216">
    <property type="term" value="F:DNA-binding transcription activator activity"/>
    <property type="evidence" value="ECO:0007669"/>
    <property type="project" value="InterPro"/>
</dbReference>
<dbReference type="Pfam" id="PF04963">
    <property type="entry name" value="Sigma54_CBD"/>
    <property type="match status" value="1"/>
</dbReference>
<dbReference type="InterPro" id="IPR007046">
    <property type="entry name" value="RNA_pol_sigma_54_core-bd"/>
</dbReference>
<dbReference type="GO" id="GO:0016987">
    <property type="term" value="F:sigma factor activity"/>
    <property type="evidence" value="ECO:0007669"/>
    <property type="project" value="UniProtKB-KW"/>
</dbReference>
<dbReference type="PANTHER" id="PTHR32248:SF4">
    <property type="entry name" value="RNA POLYMERASE SIGMA-54 FACTOR"/>
    <property type="match status" value="1"/>
</dbReference>
<evidence type="ECO:0000256" key="5">
    <source>
        <dbReference type="ARBA" id="ARBA00023015"/>
    </source>
</evidence>
<sequence>MIELKNELKLKPQLILTPQLKLVLKVLQLNILDLHNFLLQEVQTNPFLELEYKDLPESNYIEESNLEEIKLKEEINFEEELIDKRFYFDKEQPEEDWSLEKTLKAEEKLIDYLLWQINLKELTPLEKNIAHYIIGNLDNKGYLNISLEEIAKEFNVSLEKVEKIRNIIKFLDPVGVASLNLKECLLTQLEFIGYDKSSMPYILVEKHLEEIPKGIDYFKNLYGYNEKEIESALEVIKQLEPYPARNYFDVNTLYIEPDLIFYKEENEWKVEVVKEGPFIVRLNNYYKNFLKKKKDFGNNPGVKKFLKQKLKDAEDLLKALDSRYSNLYKVGEAILKYQKEFLEKGIKFLKPLTLKDVAEEVHLHESTISRIINQKYVQTPKGLFPLKFFFSIGYKSKEGEELSAKAIKDYIREIINGENSIKAFK</sequence>
<keyword evidence="5" id="KW-0805">Transcription regulation</keyword>
<dbReference type="NCBIfam" id="TIGR02395">
    <property type="entry name" value="rpoN_sigma"/>
    <property type="match status" value="1"/>
</dbReference>
<evidence type="ECO:0000259" key="11">
    <source>
        <dbReference type="Pfam" id="PF04963"/>
    </source>
</evidence>
<evidence type="ECO:0000256" key="8">
    <source>
        <dbReference type="ARBA" id="ARBA00023163"/>
    </source>
</evidence>
<dbReference type="GO" id="GO:0000428">
    <property type="term" value="C:DNA-directed RNA polymerase complex"/>
    <property type="evidence" value="ECO:0007669"/>
    <property type="project" value="UniProtKB-KW"/>
</dbReference>
<keyword evidence="3" id="KW-0808">Transferase</keyword>
<evidence type="ECO:0000256" key="1">
    <source>
        <dbReference type="ARBA" id="ARBA00008798"/>
    </source>
</evidence>
<evidence type="ECO:0000256" key="4">
    <source>
        <dbReference type="ARBA" id="ARBA00022695"/>
    </source>
</evidence>
<dbReference type="Pfam" id="PF04552">
    <property type="entry name" value="Sigma54_DBD"/>
    <property type="match status" value="1"/>
</dbReference>
<dbReference type="GO" id="GO:0006352">
    <property type="term" value="P:DNA-templated transcription initiation"/>
    <property type="evidence" value="ECO:0007669"/>
    <property type="project" value="InterPro"/>
</dbReference>
<organism evidence="12">
    <name type="scientific">Thermodesulfobacterium geofontis</name>
    <dbReference type="NCBI Taxonomy" id="1295609"/>
    <lineage>
        <taxon>Bacteria</taxon>
        <taxon>Pseudomonadati</taxon>
        <taxon>Thermodesulfobacteriota</taxon>
        <taxon>Thermodesulfobacteria</taxon>
        <taxon>Thermodesulfobacteriales</taxon>
        <taxon>Thermodesulfobacteriaceae</taxon>
        <taxon>Thermodesulfobacterium</taxon>
    </lineage>
</organism>
<feature type="domain" description="RNA polymerase sigma factor 54 core-binding" evidence="11">
    <location>
        <begin position="99"/>
        <end position="286"/>
    </location>
</feature>
<evidence type="ECO:0000256" key="6">
    <source>
        <dbReference type="ARBA" id="ARBA00023082"/>
    </source>
</evidence>
<dbReference type="PROSITE" id="PS50044">
    <property type="entry name" value="SIGMA54_3"/>
    <property type="match status" value="1"/>
</dbReference>
<dbReference type="GO" id="GO:0003677">
    <property type="term" value="F:DNA binding"/>
    <property type="evidence" value="ECO:0007669"/>
    <property type="project" value="UniProtKB-KW"/>
</dbReference>
<name>A0A7C4JRL6_9BACT</name>
<evidence type="ECO:0000313" key="12">
    <source>
        <dbReference type="EMBL" id="HGQ86109.1"/>
    </source>
</evidence>
<proteinExistence type="inferred from homology"/>
<dbReference type="PROSITE" id="PS00717">
    <property type="entry name" value="SIGMA54_1"/>
    <property type="match status" value="1"/>
</dbReference>
<protein>
    <submittedName>
        <fullName evidence="12">RNA polymerase sigma-54 factor</fullName>
    </submittedName>
</protein>
<evidence type="ECO:0000256" key="3">
    <source>
        <dbReference type="ARBA" id="ARBA00022679"/>
    </source>
</evidence>
<dbReference type="Gene3D" id="1.10.10.1330">
    <property type="entry name" value="RNA polymerase sigma-54 factor, core-binding domain"/>
    <property type="match status" value="1"/>
</dbReference>
<dbReference type="PANTHER" id="PTHR32248">
    <property type="entry name" value="RNA POLYMERASE SIGMA-54 FACTOR"/>
    <property type="match status" value="1"/>
</dbReference>
<dbReference type="PRINTS" id="PR00045">
    <property type="entry name" value="SIGMA54FCT"/>
</dbReference>
<keyword evidence="6" id="KW-0731">Sigma factor</keyword>
<dbReference type="EMBL" id="DSZN01000109">
    <property type="protein sequence ID" value="HGQ86109.1"/>
    <property type="molecule type" value="Genomic_DNA"/>
</dbReference>
<dbReference type="GO" id="GO:0016779">
    <property type="term" value="F:nucleotidyltransferase activity"/>
    <property type="evidence" value="ECO:0007669"/>
    <property type="project" value="UniProtKB-KW"/>
</dbReference>
<dbReference type="PIRSF" id="PIRSF000774">
    <property type="entry name" value="RpoN"/>
    <property type="match status" value="1"/>
</dbReference>
<dbReference type="InterPro" id="IPR007634">
    <property type="entry name" value="RNA_pol_sigma_54_DNA-bd"/>
</dbReference>
<feature type="coiled-coil region" evidence="9">
    <location>
        <begin position="303"/>
        <end position="330"/>
    </location>
</feature>
<evidence type="ECO:0000256" key="9">
    <source>
        <dbReference type="SAM" id="Coils"/>
    </source>
</evidence>